<dbReference type="eggNOG" id="ENOG502T3JU">
    <property type="taxonomic scope" value="Eukaryota"/>
</dbReference>
<evidence type="ECO:0000313" key="2">
    <source>
        <dbReference type="Proteomes" id="UP000095282"/>
    </source>
</evidence>
<feature type="signal peptide" evidence="1">
    <location>
        <begin position="1"/>
        <end position="17"/>
    </location>
</feature>
<protein>
    <submittedName>
        <fullName evidence="3">ZP domain-containing protein</fullName>
    </submittedName>
</protein>
<dbReference type="InterPro" id="IPR050879">
    <property type="entry name" value="Acyltransferase_3"/>
</dbReference>
<organism evidence="2 3">
    <name type="scientific">Caenorhabditis tropicalis</name>
    <dbReference type="NCBI Taxonomy" id="1561998"/>
    <lineage>
        <taxon>Eukaryota</taxon>
        <taxon>Metazoa</taxon>
        <taxon>Ecdysozoa</taxon>
        <taxon>Nematoda</taxon>
        <taxon>Chromadorea</taxon>
        <taxon>Rhabditida</taxon>
        <taxon>Rhabditina</taxon>
        <taxon>Rhabditomorpha</taxon>
        <taxon>Rhabditoidea</taxon>
        <taxon>Rhabditidae</taxon>
        <taxon>Peloderinae</taxon>
        <taxon>Caenorhabditis</taxon>
    </lineage>
</organism>
<dbReference type="PANTHER" id="PTHR23028">
    <property type="entry name" value="ACETYLTRANSFERASE"/>
    <property type="match status" value="1"/>
</dbReference>
<evidence type="ECO:0000313" key="3">
    <source>
        <dbReference type="WBParaSite" id="Csp11.Scaffold629.g8460.t1"/>
    </source>
</evidence>
<accession>A0A1I7UEB2</accession>
<dbReference type="PANTHER" id="PTHR23028:SF127">
    <property type="entry name" value="ACYL_TRANSF_3 DOMAIN-CONTAINING PROTEIN-RELATED"/>
    <property type="match status" value="1"/>
</dbReference>
<dbReference type="GO" id="GO:0016020">
    <property type="term" value="C:membrane"/>
    <property type="evidence" value="ECO:0007669"/>
    <property type="project" value="TreeGrafter"/>
</dbReference>
<reference evidence="3" key="1">
    <citation type="submission" date="2016-11" db="UniProtKB">
        <authorList>
            <consortium name="WormBaseParasite"/>
        </authorList>
    </citation>
    <scope>IDENTIFICATION</scope>
</reference>
<name>A0A1I7UEB2_9PELO</name>
<proteinExistence type="predicted"/>
<keyword evidence="1" id="KW-0732">Signal</keyword>
<evidence type="ECO:0000256" key="1">
    <source>
        <dbReference type="SAM" id="SignalP"/>
    </source>
</evidence>
<dbReference type="WBParaSite" id="Csp11.Scaffold629.g8460.t1">
    <property type="protein sequence ID" value="Csp11.Scaffold629.g8460.t1"/>
    <property type="gene ID" value="Csp11.Scaffold629.g8460"/>
</dbReference>
<sequence>MILFLLLTPVALEACVATIPTETVHPTTRAAEMEETTTVAATSMPTAASGGGEACPCISYPPETPRAYAEERILPMSPKTVLPNYVMTSSSAGCSFRVQCTIQTTDPAVLDRQYPYIVVKTADGTDSTVVLLSDARLSCNADKWYDNGLELILYSLKMTDSEEKKKEKRLDLQGIRGIAILSVIGFHYLPNLFPNGYVGVDQ</sequence>
<keyword evidence="2" id="KW-1185">Reference proteome</keyword>
<dbReference type="GO" id="GO:0000271">
    <property type="term" value="P:polysaccharide biosynthetic process"/>
    <property type="evidence" value="ECO:0007669"/>
    <property type="project" value="TreeGrafter"/>
</dbReference>
<dbReference type="Proteomes" id="UP000095282">
    <property type="component" value="Unplaced"/>
</dbReference>
<feature type="chain" id="PRO_5009308889" evidence="1">
    <location>
        <begin position="18"/>
        <end position="202"/>
    </location>
</feature>
<dbReference type="AlphaFoldDB" id="A0A1I7UEB2"/>